<comment type="caution">
    <text evidence="4">The sequence shown here is derived from an EMBL/GenBank/DDBJ whole genome shotgun (WGS) entry which is preliminary data.</text>
</comment>
<dbReference type="InterPro" id="IPR007560">
    <property type="entry name" value="Restrct_endonuc_IV_Mrr"/>
</dbReference>
<proteinExistence type="predicted"/>
<dbReference type="AlphaFoldDB" id="A0A1A2TTI8"/>
<evidence type="ECO:0000256" key="2">
    <source>
        <dbReference type="SAM" id="Phobius"/>
    </source>
</evidence>
<dbReference type="GO" id="GO:0003677">
    <property type="term" value="F:DNA binding"/>
    <property type="evidence" value="ECO:0007669"/>
    <property type="project" value="InterPro"/>
</dbReference>
<dbReference type="SUPFAM" id="SSF52980">
    <property type="entry name" value="Restriction endonuclease-like"/>
    <property type="match status" value="1"/>
</dbReference>
<evidence type="ECO:0000259" key="3">
    <source>
        <dbReference type="Pfam" id="PF04471"/>
    </source>
</evidence>
<dbReference type="OrthoDB" id="5181666at2"/>
<organism evidence="4 5">
    <name type="scientific">Mycobacterium mantenii</name>
    <dbReference type="NCBI Taxonomy" id="560555"/>
    <lineage>
        <taxon>Bacteria</taxon>
        <taxon>Bacillati</taxon>
        <taxon>Actinomycetota</taxon>
        <taxon>Actinomycetes</taxon>
        <taxon>Mycobacteriales</taxon>
        <taxon>Mycobacteriaceae</taxon>
        <taxon>Mycobacterium</taxon>
        <taxon>Mycobacterium avium complex (MAC)</taxon>
    </lineage>
</organism>
<feature type="transmembrane region" description="Helical" evidence="2">
    <location>
        <begin position="26"/>
        <end position="48"/>
    </location>
</feature>
<evidence type="ECO:0000313" key="4">
    <source>
        <dbReference type="EMBL" id="OBH79362.1"/>
    </source>
</evidence>
<reference evidence="4 5" key="1">
    <citation type="submission" date="2016-06" db="EMBL/GenBank/DDBJ databases">
        <authorList>
            <person name="Kjaerup R.B."/>
            <person name="Dalgaard T.S."/>
            <person name="Juul-Madsen H.R."/>
        </authorList>
    </citation>
    <scope>NUCLEOTIDE SEQUENCE [LARGE SCALE GENOMIC DNA]</scope>
    <source>
        <strain evidence="4 5">E152</strain>
    </source>
</reference>
<keyword evidence="2" id="KW-0472">Membrane</keyword>
<dbReference type="PANTHER" id="PTHR30015:SF6">
    <property type="entry name" value="SLL1429 PROTEIN"/>
    <property type="match status" value="1"/>
</dbReference>
<dbReference type="InterPro" id="IPR052906">
    <property type="entry name" value="Type_IV_Methyl-Rstrct_Enzyme"/>
</dbReference>
<keyword evidence="4" id="KW-0255">Endonuclease</keyword>
<dbReference type="GO" id="GO:0009307">
    <property type="term" value="P:DNA restriction-modification system"/>
    <property type="evidence" value="ECO:0007669"/>
    <property type="project" value="InterPro"/>
</dbReference>
<sequence>MEKVLGSLLVLGLALPWYLTQKSTGSLPAGCAAGLGGLAVAVAILWWLSVQRDRYQADAQRRRDLKCAKSGLRTIDRMSGVEFEEFVAAQLRIAGYTVTPTASTGDYGVDLIARKDGARMAVQCKRLAKAVGVAAVQQVVAGALQHGCNRTVVVTNQTFTKAARQLAVTHHCRLVGRTQLQSWTRIAPVHARGRRRTHGVAPHAGPRRLEPEWES</sequence>
<dbReference type="Proteomes" id="UP000092389">
    <property type="component" value="Unassembled WGS sequence"/>
</dbReference>
<dbReference type="PANTHER" id="PTHR30015">
    <property type="entry name" value="MRR RESTRICTION SYSTEM PROTEIN"/>
    <property type="match status" value="1"/>
</dbReference>
<dbReference type="EMBL" id="LZJU01000040">
    <property type="protein sequence ID" value="OBH79362.1"/>
    <property type="molecule type" value="Genomic_DNA"/>
</dbReference>
<dbReference type="InterPro" id="IPR011856">
    <property type="entry name" value="tRNA_endonuc-like_dom_sf"/>
</dbReference>
<accession>A0A1A2TTI8</accession>
<gene>
    <name evidence="4" type="ORF">A5683_15920</name>
</gene>
<keyword evidence="4" id="KW-0540">Nuclease</keyword>
<protein>
    <submittedName>
        <fullName evidence="4">Restriction endonuclease</fullName>
    </submittedName>
</protein>
<dbReference type="GO" id="GO:0015666">
    <property type="term" value="F:restriction endodeoxyribonuclease activity"/>
    <property type="evidence" value="ECO:0007669"/>
    <property type="project" value="TreeGrafter"/>
</dbReference>
<dbReference type="RefSeq" id="WP_067907972.1">
    <property type="nucleotide sequence ID" value="NZ_LZJP01000100.1"/>
</dbReference>
<evidence type="ECO:0000313" key="5">
    <source>
        <dbReference type="Proteomes" id="UP000092389"/>
    </source>
</evidence>
<name>A0A1A2TTI8_MYCNT</name>
<keyword evidence="2" id="KW-0812">Transmembrane</keyword>
<feature type="domain" description="Restriction endonuclease type IV Mrr" evidence="3">
    <location>
        <begin position="75"/>
        <end position="183"/>
    </location>
</feature>
<dbReference type="Pfam" id="PF04471">
    <property type="entry name" value="Mrr_cat"/>
    <property type="match status" value="1"/>
</dbReference>
<evidence type="ECO:0000256" key="1">
    <source>
        <dbReference type="SAM" id="MobiDB-lite"/>
    </source>
</evidence>
<dbReference type="Gene3D" id="3.40.1350.10">
    <property type="match status" value="1"/>
</dbReference>
<keyword evidence="4" id="KW-0378">Hydrolase</keyword>
<dbReference type="InterPro" id="IPR011335">
    <property type="entry name" value="Restrct_endonuc-II-like"/>
</dbReference>
<keyword evidence="2" id="KW-1133">Transmembrane helix</keyword>
<feature type="region of interest" description="Disordered" evidence="1">
    <location>
        <begin position="191"/>
        <end position="215"/>
    </location>
</feature>